<keyword evidence="3" id="KW-1185">Reference proteome</keyword>
<evidence type="ECO:0000256" key="1">
    <source>
        <dbReference type="SAM" id="Phobius"/>
    </source>
</evidence>
<organism evidence="2 3">
    <name type="scientific">Algicella marina</name>
    <dbReference type="NCBI Taxonomy" id="2683284"/>
    <lineage>
        <taxon>Bacteria</taxon>
        <taxon>Pseudomonadati</taxon>
        <taxon>Pseudomonadota</taxon>
        <taxon>Alphaproteobacteria</taxon>
        <taxon>Rhodobacterales</taxon>
        <taxon>Paracoccaceae</taxon>
        <taxon>Algicella</taxon>
    </lineage>
</organism>
<keyword evidence="1" id="KW-0472">Membrane</keyword>
<keyword evidence="1" id="KW-0812">Transmembrane</keyword>
<evidence type="ECO:0000313" key="2">
    <source>
        <dbReference type="EMBL" id="QHQ35509.1"/>
    </source>
</evidence>
<gene>
    <name evidence="2" type="ORF">GO499_10080</name>
</gene>
<reference evidence="2 3" key="1">
    <citation type="submission" date="2019-12" db="EMBL/GenBank/DDBJ databases">
        <title>Complete genome sequence of Algicella marina strain 9Alg 56(T) isolated from the red alga Tichocarpus crinitus.</title>
        <authorList>
            <person name="Kim S.-G."/>
            <person name="Nedashkovskaya O.I."/>
        </authorList>
    </citation>
    <scope>NUCLEOTIDE SEQUENCE [LARGE SCALE GENOMIC DNA]</scope>
    <source>
        <strain evidence="2 3">9Alg 56</strain>
    </source>
</reference>
<keyword evidence="1" id="KW-1133">Transmembrane helix</keyword>
<protein>
    <submittedName>
        <fullName evidence="2">Uncharacterized protein</fullName>
    </submittedName>
</protein>
<sequence length="115" mass="12863">MDTARTSLAAELALGLLHGRERDEAQREMASDPEMQFDFVCWQESLVTLLSATEAPAVKPAPAVWRSIQAELFGRSPSIWQQILDSARDPHNRGLLVIVALAKLALLAWIIYLFF</sequence>
<evidence type="ECO:0000313" key="3">
    <source>
        <dbReference type="Proteomes" id="UP000464495"/>
    </source>
</evidence>
<name>A0A6P1T2H4_9RHOB</name>
<dbReference type="RefSeq" id="WP_161862069.1">
    <property type="nucleotide sequence ID" value="NZ_CP046620.1"/>
</dbReference>
<dbReference type="AlphaFoldDB" id="A0A6P1T2H4"/>
<dbReference type="Proteomes" id="UP000464495">
    <property type="component" value="Chromosome"/>
</dbReference>
<accession>A0A6P1T2H4</accession>
<feature type="transmembrane region" description="Helical" evidence="1">
    <location>
        <begin position="94"/>
        <end position="114"/>
    </location>
</feature>
<dbReference type="EMBL" id="CP046620">
    <property type="protein sequence ID" value="QHQ35509.1"/>
    <property type="molecule type" value="Genomic_DNA"/>
</dbReference>
<proteinExistence type="predicted"/>
<dbReference type="KEGG" id="amaq:GO499_10080"/>